<dbReference type="EMBL" id="JAIWYP010000003">
    <property type="protein sequence ID" value="KAH3845154.1"/>
    <property type="molecule type" value="Genomic_DNA"/>
</dbReference>
<evidence type="ECO:0000313" key="2">
    <source>
        <dbReference type="Proteomes" id="UP000828390"/>
    </source>
</evidence>
<comment type="caution">
    <text evidence="1">The sequence shown here is derived from an EMBL/GenBank/DDBJ whole genome shotgun (WGS) entry which is preliminary data.</text>
</comment>
<evidence type="ECO:0000313" key="1">
    <source>
        <dbReference type="EMBL" id="KAH3845154.1"/>
    </source>
</evidence>
<proteinExistence type="predicted"/>
<dbReference type="AlphaFoldDB" id="A0A9D4KSZ2"/>
<reference evidence="1" key="1">
    <citation type="journal article" date="2019" name="bioRxiv">
        <title>The Genome of the Zebra Mussel, Dreissena polymorpha: A Resource for Invasive Species Research.</title>
        <authorList>
            <person name="McCartney M.A."/>
            <person name="Auch B."/>
            <person name="Kono T."/>
            <person name="Mallez S."/>
            <person name="Zhang Y."/>
            <person name="Obille A."/>
            <person name="Becker A."/>
            <person name="Abrahante J.E."/>
            <person name="Garbe J."/>
            <person name="Badalamenti J.P."/>
            <person name="Herman A."/>
            <person name="Mangelson H."/>
            <person name="Liachko I."/>
            <person name="Sullivan S."/>
            <person name="Sone E.D."/>
            <person name="Koren S."/>
            <person name="Silverstein K.A.T."/>
            <person name="Beckman K.B."/>
            <person name="Gohl D.M."/>
        </authorList>
    </citation>
    <scope>NUCLEOTIDE SEQUENCE</scope>
    <source>
        <strain evidence="1">Duluth1</strain>
        <tissue evidence="1">Whole animal</tissue>
    </source>
</reference>
<name>A0A9D4KSZ2_DREPO</name>
<sequence length="74" mass="8615">MQEFTDLTYASSPEHKDFFEVRIQRDESDLGTMKTQITTSLPYTADLTLRNIAHGITAYKMQIPMHLRQLRAQL</sequence>
<accession>A0A9D4KSZ2</accession>
<organism evidence="1 2">
    <name type="scientific">Dreissena polymorpha</name>
    <name type="common">Zebra mussel</name>
    <name type="synonym">Mytilus polymorpha</name>
    <dbReference type="NCBI Taxonomy" id="45954"/>
    <lineage>
        <taxon>Eukaryota</taxon>
        <taxon>Metazoa</taxon>
        <taxon>Spiralia</taxon>
        <taxon>Lophotrochozoa</taxon>
        <taxon>Mollusca</taxon>
        <taxon>Bivalvia</taxon>
        <taxon>Autobranchia</taxon>
        <taxon>Heteroconchia</taxon>
        <taxon>Euheterodonta</taxon>
        <taxon>Imparidentia</taxon>
        <taxon>Neoheterodontei</taxon>
        <taxon>Myida</taxon>
        <taxon>Dreissenoidea</taxon>
        <taxon>Dreissenidae</taxon>
        <taxon>Dreissena</taxon>
    </lineage>
</organism>
<keyword evidence="2" id="KW-1185">Reference proteome</keyword>
<dbReference type="Proteomes" id="UP000828390">
    <property type="component" value="Unassembled WGS sequence"/>
</dbReference>
<gene>
    <name evidence="1" type="ORF">DPMN_087427</name>
</gene>
<reference evidence="1" key="2">
    <citation type="submission" date="2020-11" db="EMBL/GenBank/DDBJ databases">
        <authorList>
            <person name="McCartney M.A."/>
            <person name="Auch B."/>
            <person name="Kono T."/>
            <person name="Mallez S."/>
            <person name="Becker A."/>
            <person name="Gohl D.M."/>
            <person name="Silverstein K.A.T."/>
            <person name="Koren S."/>
            <person name="Bechman K.B."/>
            <person name="Herman A."/>
            <person name="Abrahante J.E."/>
            <person name="Garbe J."/>
        </authorList>
    </citation>
    <scope>NUCLEOTIDE SEQUENCE</scope>
    <source>
        <strain evidence="1">Duluth1</strain>
        <tissue evidence="1">Whole animal</tissue>
    </source>
</reference>
<protein>
    <submittedName>
        <fullName evidence="1">Uncharacterized protein</fullName>
    </submittedName>
</protein>